<feature type="region of interest" description="Disordered" evidence="1">
    <location>
        <begin position="1"/>
        <end position="65"/>
    </location>
</feature>
<dbReference type="EnsemblPlants" id="EMT16781">
    <property type="protein sequence ID" value="EMT16781"/>
    <property type="gene ID" value="F775_42689"/>
</dbReference>
<accession>N1QZT9</accession>
<feature type="compositionally biased region" description="Polar residues" evidence="1">
    <location>
        <begin position="34"/>
        <end position="47"/>
    </location>
</feature>
<evidence type="ECO:0000313" key="2">
    <source>
        <dbReference type="EnsemblPlants" id="EMT16781"/>
    </source>
</evidence>
<sequence>MDLCRKRPAVTETRREMSDRDKPRPESPAVTGASVLSTLAQRNSGSLATRAATSPAERPIPARKARTASGLAGDLRWESLAEALSAWARVRPQVETRYSSTAKPVVGVEMAGAAAERRRWRGDSGGEVAGDKRRWARMELRRRSMAAGRPAAREWGTAAACRLLFESGIAGEQINLAVGNGQTNLCKKCTIDL</sequence>
<organism evidence="2">
    <name type="scientific">Aegilops tauschii</name>
    <name type="common">Tausch's goatgrass</name>
    <name type="synonym">Aegilops squarrosa</name>
    <dbReference type="NCBI Taxonomy" id="37682"/>
    <lineage>
        <taxon>Eukaryota</taxon>
        <taxon>Viridiplantae</taxon>
        <taxon>Streptophyta</taxon>
        <taxon>Embryophyta</taxon>
        <taxon>Tracheophyta</taxon>
        <taxon>Spermatophyta</taxon>
        <taxon>Magnoliopsida</taxon>
        <taxon>Liliopsida</taxon>
        <taxon>Poales</taxon>
        <taxon>Poaceae</taxon>
        <taxon>BOP clade</taxon>
        <taxon>Pooideae</taxon>
        <taxon>Triticodae</taxon>
        <taxon>Triticeae</taxon>
        <taxon>Triticinae</taxon>
        <taxon>Aegilops</taxon>
    </lineage>
</organism>
<reference evidence="2" key="1">
    <citation type="submission" date="2015-06" db="UniProtKB">
        <authorList>
            <consortium name="EnsemblPlants"/>
        </authorList>
    </citation>
    <scope>IDENTIFICATION</scope>
</reference>
<dbReference type="AlphaFoldDB" id="N1QZT9"/>
<feature type="compositionally biased region" description="Basic and acidic residues" evidence="1">
    <location>
        <begin position="12"/>
        <end position="25"/>
    </location>
</feature>
<evidence type="ECO:0000256" key="1">
    <source>
        <dbReference type="SAM" id="MobiDB-lite"/>
    </source>
</evidence>
<proteinExistence type="predicted"/>
<name>N1QZT9_AEGTA</name>
<protein>
    <submittedName>
        <fullName evidence="2">Uncharacterized protein</fullName>
    </submittedName>
</protein>